<sequence length="14" mass="1853">MIQCSRFEFFYLRL</sequence>
<reference evidence="1" key="1">
    <citation type="submission" date="2014-05" db="EMBL/GenBank/DDBJ databases">
        <authorList>
            <person name="Chronopoulou M."/>
        </authorList>
    </citation>
    <scope>NUCLEOTIDE SEQUENCE</scope>
    <source>
        <tissue evidence="1">Whole organism</tissue>
    </source>
</reference>
<evidence type="ECO:0000313" key="1">
    <source>
        <dbReference type="EMBL" id="CDW27117.1"/>
    </source>
</evidence>
<proteinExistence type="predicted"/>
<dbReference type="EMBL" id="HACA01009756">
    <property type="protein sequence ID" value="CDW27117.1"/>
    <property type="molecule type" value="Transcribed_RNA"/>
</dbReference>
<protein>
    <submittedName>
        <fullName evidence="1">Uncharacterized protein</fullName>
    </submittedName>
</protein>
<name>A0A0K2TNB1_LEPSM</name>
<accession>A0A0K2TNB1</accession>
<organism evidence="1">
    <name type="scientific">Lepeophtheirus salmonis</name>
    <name type="common">Salmon louse</name>
    <name type="synonym">Caligus salmonis</name>
    <dbReference type="NCBI Taxonomy" id="72036"/>
    <lineage>
        <taxon>Eukaryota</taxon>
        <taxon>Metazoa</taxon>
        <taxon>Ecdysozoa</taxon>
        <taxon>Arthropoda</taxon>
        <taxon>Crustacea</taxon>
        <taxon>Multicrustacea</taxon>
        <taxon>Hexanauplia</taxon>
        <taxon>Copepoda</taxon>
        <taxon>Siphonostomatoida</taxon>
        <taxon>Caligidae</taxon>
        <taxon>Lepeophtheirus</taxon>
    </lineage>
</organism>